<keyword evidence="1" id="KW-1133">Transmembrane helix</keyword>
<dbReference type="AlphaFoldDB" id="A0A3P7VME8"/>
<feature type="transmembrane region" description="Helical" evidence="1">
    <location>
        <begin position="104"/>
        <end position="123"/>
    </location>
</feature>
<keyword evidence="1" id="KW-0472">Membrane</keyword>
<keyword evidence="3" id="KW-1185">Reference proteome</keyword>
<protein>
    <submittedName>
        <fullName evidence="2">Uncharacterized protein</fullName>
    </submittedName>
</protein>
<gene>
    <name evidence="2" type="ORF">OFLC_LOCUS7076</name>
</gene>
<sequence length="125" mass="14567">MLFNNSLHFQGLHLTRFYSKNINLTRPIQDDRSAEYYLPSNIEFLKRGKELCPHVKTSISDKDSQDVTLDDFQDFQDFFDEKSDAERQSPKLPIIVGAGKRPAISSYLLLFILAILGYFFNLWNK</sequence>
<evidence type="ECO:0000313" key="2">
    <source>
        <dbReference type="EMBL" id="VDO49201.1"/>
    </source>
</evidence>
<accession>A0A3P7VME8</accession>
<proteinExistence type="predicted"/>
<name>A0A3P7VME8_9BILA</name>
<evidence type="ECO:0000256" key="1">
    <source>
        <dbReference type="SAM" id="Phobius"/>
    </source>
</evidence>
<keyword evidence="1" id="KW-0812">Transmembrane</keyword>
<organism evidence="2 3">
    <name type="scientific">Onchocerca flexuosa</name>
    <dbReference type="NCBI Taxonomy" id="387005"/>
    <lineage>
        <taxon>Eukaryota</taxon>
        <taxon>Metazoa</taxon>
        <taxon>Ecdysozoa</taxon>
        <taxon>Nematoda</taxon>
        <taxon>Chromadorea</taxon>
        <taxon>Rhabditida</taxon>
        <taxon>Spirurina</taxon>
        <taxon>Spiruromorpha</taxon>
        <taxon>Filarioidea</taxon>
        <taxon>Onchocercidae</taxon>
        <taxon>Onchocerca</taxon>
    </lineage>
</organism>
<dbReference type="Proteomes" id="UP000267606">
    <property type="component" value="Unassembled WGS sequence"/>
</dbReference>
<evidence type="ECO:0000313" key="3">
    <source>
        <dbReference type="Proteomes" id="UP000267606"/>
    </source>
</evidence>
<dbReference type="EMBL" id="UZAJ01007140">
    <property type="protein sequence ID" value="VDO49201.1"/>
    <property type="molecule type" value="Genomic_DNA"/>
</dbReference>
<reference evidence="2 3" key="1">
    <citation type="submission" date="2018-11" db="EMBL/GenBank/DDBJ databases">
        <authorList>
            <consortium name="Pathogen Informatics"/>
        </authorList>
    </citation>
    <scope>NUCLEOTIDE SEQUENCE [LARGE SCALE GENOMIC DNA]</scope>
</reference>